<keyword evidence="4 8" id="KW-0479">Metal-binding</keyword>
<keyword evidence="9" id="KW-0812">Transmembrane</keyword>
<proteinExistence type="inferred from homology"/>
<dbReference type="AlphaFoldDB" id="A0A6P5XLF7"/>
<keyword evidence="9" id="KW-1133">Transmembrane helix</keyword>
<evidence type="ECO:0000256" key="5">
    <source>
        <dbReference type="ARBA" id="ARBA00023002"/>
    </source>
</evidence>
<dbReference type="GeneID" id="111284254"/>
<sequence>MERDLQLGMKCLNLKKGKNASNGSNGKIESHLEQNSESVNRDPSIFMGAQGVGISVYVLYYKDKRKGFQSFIIRIRFIVSLAMENSATTLLNSSLHESTVSSSSFTTLLSFLSTLVVMAFALYQLFKFLFLGNEKAKQPPLPPLLLKPWPILGSLPEMVLNKPTFRWILELMKEINTDIACIRFGNVHVIPVTCPEISRQILKEQDAVFASRPISMSTDVTTKGYLTTALVPLGDQWKKMKKILLIDLLSPTRHRWLHEKRVEEADHLVRYVYNLCKTSDKGGLVNVRVASQQYCGNVPRKLFFNRRFFGEGKEDGGPGFEEEEHVSALFTILAYLYSFCLSDYIPCLRGLDLDGHEKVMDEVLQIVGKYHDPIIEKRIQQWEKGEKKGVEDLLDVLITLRDDNDKPVLIEEEIKAQITEFMIATVDNPSNAFEWALAEMLNQPEILEKATMEIDSVVGRERLVQESDFPKLNYVKACAREAFRLHPIAPFNVPHVSVADTTVANYFIPKGSHVLLSRTALGRNPKVWDEPLKYKPERHLKEDGSPVSLNEADLRFISFSTGMRGCKGILLGTSMTVMLFARLLQCFSWSIPPNEKTINLTEAKENLFLAKPLVVVAKPRLPSNVYPA</sequence>
<feature type="transmembrane region" description="Helical" evidence="9">
    <location>
        <begin position="44"/>
        <end position="61"/>
    </location>
</feature>
<dbReference type="GO" id="GO:0004497">
    <property type="term" value="F:monooxygenase activity"/>
    <property type="evidence" value="ECO:0007669"/>
    <property type="project" value="UniProtKB-KW"/>
</dbReference>
<dbReference type="Proteomes" id="UP000515121">
    <property type="component" value="Unplaced"/>
</dbReference>
<evidence type="ECO:0000256" key="4">
    <source>
        <dbReference type="ARBA" id="ARBA00022723"/>
    </source>
</evidence>
<dbReference type="GO" id="GO:0005506">
    <property type="term" value="F:iron ion binding"/>
    <property type="evidence" value="ECO:0007669"/>
    <property type="project" value="InterPro"/>
</dbReference>
<evidence type="ECO:0000256" key="3">
    <source>
        <dbReference type="ARBA" id="ARBA00022617"/>
    </source>
</evidence>
<dbReference type="FunFam" id="1.10.630.10:FF:000037">
    <property type="entry name" value="Cytochrome P450 9"/>
    <property type="match status" value="1"/>
</dbReference>
<dbReference type="InterPro" id="IPR036396">
    <property type="entry name" value="Cyt_P450_sf"/>
</dbReference>
<keyword evidence="7" id="KW-0503">Monooxygenase</keyword>
<dbReference type="CDD" id="cd20658">
    <property type="entry name" value="CYP79"/>
    <property type="match status" value="1"/>
</dbReference>
<evidence type="ECO:0000256" key="9">
    <source>
        <dbReference type="SAM" id="Phobius"/>
    </source>
</evidence>
<dbReference type="SUPFAM" id="SSF48264">
    <property type="entry name" value="Cytochrome P450"/>
    <property type="match status" value="1"/>
</dbReference>
<reference evidence="11" key="1">
    <citation type="submission" date="2025-08" db="UniProtKB">
        <authorList>
            <consortium name="RefSeq"/>
        </authorList>
    </citation>
    <scope>IDENTIFICATION</scope>
    <source>
        <tissue evidence="11">Fruit stalk</tissue>
    </source>
</reference>
<dbReference type="GO" id="GO:0052544">
    <property type="term" value="P:defense response by callose deposition in cell wall"/>
    <property type="evidence" value="ECO:0007669"/>
    <property type="project" value="UniProtKB-ARBA"/>
</dbReference>
<evidence type="ECO:0000256" key="7">
    <source>
        <dbReference type="ARBA" id="ARBA00023033"/>
    </source>
</evidence>
<dbReference type="Pfam" id="PF00067">
    <property type="entry name" value="p450"/>
    <property type="match status" value="1"/>
</dbReference>
<dbReference type="GO" id="GO:0009684">
    <property type="term" value="P:indoleacetic acid biosynthetic process"/>
    <property type="evidence" value="ECO:0007669"/>
    <property type="project" value="UniProtKB-ARBA"/>
</dbReference>
<keyword evidence="6 8" id="KW-0408">Iron</keyword>
<evidence type="ECO:0000256" key="2">
    <source>
        <dbReference type="ARBA" id="ARBA00010617"/>
    </source>
</evidence>
<dbReference type="GO" id="GO:0010120">
    <property type="term" value="P:camalexin biosynthetic process"/>
    <property type="evidence" value="ECO:0007669"/>
    <property type="project" value="UniProtKB-ARBA"/>
</dbReference>
<dbReference type="InterPro" id="IPR001128">
    <property type="entry name" value="Cyt_P450"/>
</dbReference>
<dbReference type="PRINTS" id="PR00463">
    <property type="entry name" value="EP450I"/>
</dbReference>
<dbReference type="RefSeq" id="XP_022728712.1">
    <property type="nucleotide sequence ID" value="XM_022872977.1"/>
</dbReference>
<dbReference type="InterPro" id="IPR002401">
    <property type="entry name" value="Cyt_P450_E_grp-I"/>
</dbReference>
<comment type="similarity">
    <text evidence="2">Belongs to the cytochrome P450 family.</text>
</comment>
<gene>
    <name evidence="11" type="primary">LOC111284254</name>
</gene>
<name>A0A6P5XLF7_DURZI</name>
<evidence type="ECO:0000256" key="8">
    <source>
        <dbReference type="PIRSR" id="PIRSR602401-1"/>
    </source>
</evidence>
<protein>
    <submittedName>
        <fullName evidence="11">Isoleucine N-monooxygenase 2-like</fullName>
    </submittedName>
</protein>
<dbReference type="OrthoDB" id="2789670at2759"/>
<keyword evidence="3 8" id="KW-0349">Heme</keyword>
<dbReference type="PANTHER" id="PTHR47944:SF4">
    <property type="entry name" value="OS09G0441700 PROTEIN"/>
    <property type="match status" value="1"/>
</dbReference>
<evidence type="ECO:0000256" key="1">
    <source>
        <dbReference type="ARBA" id="ARBA00001971"/>
    </source>
</evidence>
<dbReference type="KEGG" id="dzi:111284254"/>
<dbReference type="GO" id="GO:0006569">
    <property type="term" value="P:L-tryptophan catabolic process"/>
    <property type="evidence" value="ECO:0007669"/>
    <property type="project" value="UniProtKB-ARBA"/>
</dbReference>
<keyword evidence="9" id="KW-0472">Membrane</keyword>
<dbReference type="Gene3D" id="1.10.630.10">
    <property type="entry name" value="Cytochrome P450"/>
    <property type="match status" value="1"/>
</dbReference>
<evidence type="ECO:0000313" key="11">
    <source>
        <dbReference type="RefSeq" id="XP_022728712.1"/>
    </source>
</evidence>
<evidence type="ECO:0000256" key="6">
    <source>
        <dbReference type="ARBA" id="ARBA00023004"/>
    </source>
</evidence>
<feature type="transmembrane region" description="Helical" evidence="9">
    <location>
        <begin position="105"/>
        <end position="126"/>
    </location>
</feature>
<dbReference type="GO" id="GO:0009625">
    <property type="term" value="P:response to insect"/>
    <property type="evidence" value="ECO:0007669"/>
    <property type="project" value="UniProtKB-ARBA"/>
</dbReference>
<dbReference type="GO" id="GO:0020037">
    <property type="term" value="F:heme binding"/>
    <property type="evidence" value="ECO:0007669"/>
    <property type="project" value="InterPro"/>
</dbReference>
<keyword evidence="10" id="KW-1185">Reference proteome</keyword>
<evidence type="ECO:0000313" key="10">
    <source>
        <dbReference type="Proteomes" id="UP000515121"/>
    </source>
</evidence>
<keyword evidence="5" id="KW-0560">Oxidoreductase</keyword>
<organism evidence="10 11">
    <name type="scientific">Durio zibethinus</name>
    <name type="common">Durian</name>
    <dbReference type="NCBI Taxonomy" id="66656"/>
    <lineage>
        <taxon>Eukaryota</taxon>
        <taxon>Viridiplantae</taxon>
        <taxon>Streptophyta</taxon>
        <taxon>Embryophyta</taxon>
        <taxon>Tracheophyta</taxon>
        <taxon>Spermatophyta</taxon>
        <taxon>Magnoliopsida</taxon>
        <taxon>eudicotyledons</taxon>
        <taxon>Gunneridae</taxon>
        <taxon>Pentapetalae</taxon>
        <taxon>rosids</taxon>
        <taxon>malvids</taxon>
        <taxon>Malvales</taxon>
        <taxon>Malvaceae</taxon>
        <taxon>Helicteroideae</taxon>
        <taxon>Durio</taxon>
    </lineage>
</organism>
<dbReference type="PANTHER" id="PTHR47944">
    <property type="entry name" value="CYTOCHROME P450 98A9"/>
    <property type="match status" value="1"/>
</dbReference>
<comment type="cofactor">
    <cofactor evidence="1 8">
        <name>heme</name>
        <dbReference type="ChEBI" id="CHEBI:30413"/>
    </cofactor>
</comment>
<dbReference type="GO" id="GO:0016705">
    <property type="term" value="F:oxidoreductase activity, acting on paired donors, with incorporation or reduction of molecular oxygen"/>
    <property type="evidence" value="ECO:0007669"/>
    <property type="project" value="InterPro"/>
</dbReference>
<accession>A0A6P5XLF7</accession>
<dbReference type="GO" id="GO:0002229">
    <property type="term" value="P:defense response to oomycetes"/>
    <property type="evidence" value="ECO:0007669"/>
    <property type="project" value="UniProtKB-ARBA"/>
</dbReference>
<feature type="binding site" description="axial binding residue" evidence="8">
    <location>
        <position position="566"/>
    </location>
    <ligand>
        <name>heme</name>
        <dbReference type="ChEBI" id="CHEBI:30413"/>
    </ligand>
    <ligandPart>
        <name>Fe</name>
        <dbReference type="ChEBI" id="CHEBI:18248"/>
    </ligandPart>
</feature>